<accession>A0A9P9XZV7</accession>
<dbReference type="GeneID" id="75829574"/>
<dbReference type="InterPro" id="IPR049945">
    <property type="entry name" value="AAA_22"/>
</dbReference>
<dbReference type="SUPFAM" id="SSF48452">
    <property type="entry name" value="TPR-like"/>
    <property type="match status" value="2"/>
</dbReference>
<dbReference type="AlphaFoldDB" id="A0A9P9XZV7"/>
<dbReference type="InterPro" id="IPR011990">
    <property type="entry name" value="TPR-like_helical_dom_sf"/>
</dbReference>
<protein>
    <recommendedName>
        <fullName evidence="2">ORC1/DEAH AAA+ ATPase domain-containing protein</fullName>
    </recommendedName>
</protein>
<proteinExistence type="predicted"/>
<dbReference type="PANTHER" id="PTHR46082:SF6">
    <property type="entry name" value="AAA+ ATPASE DOMAIN-CONTAINING PROTEIN-RELATED"/>
    <property type="match status" value="1"/>
</dbReference>
<reference evidence="3" key="1">
    <citation type="journal article" date="2021" name="J Fungi (Basel)">
        <title>Genomic and Metabolomic Analyses of the Marine Fungus Emericellopsis cladophorae: Insights into Saltwater Adaptability Mechanisms and Its Biosynthetic Potential.</title>
        <authorList>
            <person name="Goncalves M.F.M."/>
            <person name="Hilario S."/>
            <person name="Van de Peer Y."/>
            <person name="Esteves A.C."/>
            <person name="Alves A."/>
        </authorList>
    </citation>
    <scope>NUCLEOTIDE SEQUENCE</scope>
    <source>
        <strain evidence="3">MUM 19.33</strain>
    </source>
</reference>
<name>A0A9P9XZV7_9HYPO</name>
<reference evidence="3" key="2">
    <citation type="submission" date="2022-07" db="EMBL/GenBank/DDBJ databases">
        <authorList>
            <person name="Goncalves M.F.M."/>
            <person name="Hilario S."/>
            <person name="Van De Peer Y."/>
            <person name="Esteves A.C."/>
            <person name="Alves A."/>
        </authorList>
    </citation>
    <scope>NUCLEOTIDE SEQUENCE</scope>
    <source>
        <strain evidence="3">MUM 19.33</strain>
    </source>
</reference>
<comment type="caution">
    <text evidence="3">The sequence shown here is derived from an EMBL/GenBank/DDBJ whole genome shotgun (WGS) entry which is preliminary data.</text>
</comment>
<keyword evidence="4" id="KW-1185">Reference proteome</keyword>
<dbReference type="RefSeq" id="XP_051361783.1">
    <property type="nucleotide sequence ID" value="XM_051506872.1"/>
</dbReference>
<evidence type="ECO:0000259" key="2">
    <source>
        <dbReference type="Pfam" id="PF13401"/>
    </source>
</evidence>
<feature type="domain" description="ORC1/DEAH AAA+ ATPase" evidence="2">
    <location>
        <begin position="301"/>
        <end position="390"/>
    </location>
</feature>
<dbReference type="PANTHER" id="PTHR46082">
    <property type="entry name" value="ATP/GTP-BINDING PROTEIN-RELATED"/>
    <property type="match status" value="1"/>
</dbReference>
<dbReference type="Proteomes" id="UP001055219">
    <property type="component" value="Unassembled WGS sequence"/>
</dbReference>
<evidence type="ECO:0000313" key="3">
    <source>
        <dbReference type="EMBL" id="KAI6780927.1"/>
    </source>
</evidence>
<organism evidence="3 4">
    <name type="scientific">Emericellopsis cladophorae</name>
    <dbReference type="NCBI Taxonomy" id="2686198"/>
    <lineage>
        <taxon>Eukaryota</taxon>
        <taxon>Fungi</taxon>
        <taxon>Dikarya</taxon>
        <taxon>Ascomycota</taxon>
        <taxon>Pezizomycotina</taxon>
        <taxon>Sordariomycetes</taxon>
        <taxon>Hypocreomycetidae</taxon>
        <taxon>Hypocreales</taxon>
        <taxon>Bionectriaceae</taxon>
        <taxon>Emericellopsis</taxon>
    </lineage>
</organism>
<feature type="coiled-coil region" evidence="1">
    <location>
        <begin position="561"/>
        <end position="593"/>
    </location>
</feature>
<dbReference type="Pfam" id="PF13374">
    <property type="entry name" value="TPR_10"/>
    <property type="match status" value="1"/>
</dbReference>
<dbReference type="EMBL" id="JAGIXG020000026">
    <property type="protein sequence ID" value="KAI6780927.1"/>
    <property type="molecule type" value="Genomic_DNA"/>
</dbReference>
<dbReference type="OrthoDB" id="5086500at2759"/>
<dbReference type="InterPro" id="IPR027417">
    <property type="entry name" value="P-loop_NTPase"/>
</dbReference>
<sequence length="1141" mass="127789">MSHLLAYAPFVLESGDADDQMADPFSIVAGVAGLSDVCCRLVSYVQSLKQDVRTISSQLAALTEEIETLRKLCQAVQGAIPTSTSVSLRSHSTPTAGDKQTANEKQLFLWSFVDGCVNECHRLVERLHVLLVQVCGGDTGAPASPSGKLARLKTVFARRSVDDDLNRLHRDLGIQHGTLNTLLALISAQDGRLAHIANLESIANVANDVHFLRRRVESQTLLGGTTSPQTPSSPGSRDALAALEHLDIWFNSMPAETPLRVANRYFDIPQAVSSYYVGREDLLRELRDVFIQPPGPLHKQRQRRFVVHGIGGSGKTQFCCKFAEENRDSFWGVFYIDGSSKAQLEQTLGRIGRLAGLDKSTANESSMNAALHWLSAEQRRWLLIIDNADDPSIPLESYFPKGNRGHILITTRVPGHSIHNQNVDLQPYNFSSRLLSPEEATNLLLRAASRPSPWDVTWRKIAHAITETLGYLSLAICLAGAAIRTNLCDLNNFDEFYDLSWQQVQYSSYAPDDSDHKFEVCAVRTWEMLYLKLETENTQRSRDATQLLNVFAFLHRENIPRELLERALANADLETAQAEKDNQQAAFESQRQITSYFDWLSSKQRSLLMFLFRPRGPTPFPDAIRWGRMHGNARKGVLRVKQALSELTQRSLIDYNEISKSYTMHPIVHKWARMRQRLSRQSLWADTAGMVLSASILLPPLGLEAEDDTYHLSLLPHVKHVQACREAISEEMEAKRALTWKSRLHFGETLYAENLVMFGKFSLVYMRSGGFNEAERLLTFVVDTLVRMLGPHNSRTRRVSLALSDAHWLNSKPEDAAALQVRQLTLCQKHLGPRHPDTLRVMSKLGHTRWQQGQLSGALELQRQAVQGLKSSLGETHQDTLIAMDQLGRTVIKFYRRADIEEAYQLHRTAMDGLRALHGPDHAGALDAQESVSRTALLLGVDYAVQAEQLMAEVLQRRQSRYGKTNPMTLLAMVNMAIAKCAIQQPKEAEDLMREGLLVAESMYGISHIATAWGRCILGLTLIQQKRYNEAEAVLEEVSETQKSMAARRGNFHPDRLGTLTELARCYYLHGKMEESIETCDEAIRGLRSISKPGVEHALSAQLKMARATMLLHLEQGSSGVLYTPALAPPVFPAINFCQSD</sequence>
<dbReference type="SUPFAM" id="SSF52540">
    <property type="entry name" value="P-loop containing nucleoside triphosphate hydrolases"/>
    <property type="match status" value="1"/>
</dbReference>
<dbReference type="InterPro" id="IPR053137">
    <property type="entry name" value="NLR-like"/>
</dbReference>
<dbReference type="Gene3D" id="1.25.40.10">
    <property type="entry name" value="Tetratricopeptide repeat domain"/>
    <property type="match status" value="2"/>
</dbReference>
<gene>
    <name evidence="3" type="ORF">J7T54_003069</name>
</gene>
<feature type="coiled-coil region" evidence="1">
    <location>
        <begin position="45"/>
        <end position="79"/>
    </location>
</feature>
<dbReference type="Gene3D" id="3.40.50.300">
    <property type="entry name" value="P-loop containing nucleotide triphosphate hydrolases"/>
    <property type="match status" value="1"/>
</dbReference>
<evidence type="ECO:0000256" key="1">
    <source>
        <dbReference type="SAM" id="Coils"/>
    </source>
</evidence>
<dbReference type="GO" id="GO:0016887">
    <property type="term" value="F:ATP hydrolysis activity"/>
    <property type="evidence" value="ECO:0007669"/>
    <property type="project" value="InterPro"/>
</dbReference>
<dbReference type="Pfam" id="PF13401">
    <property type="entry name" value="AAA_22"/>
    <property type="match status" value="1"/>
</dbReference>
<evidence type="ECO:0000313" key="4">
    <source>
        <dbReference type="Proteomes" id="UP001055219"/>
    </source>
</evidence>
<dbReference type="Pfam" id="PF13424">
    <property type="entry name" value="TPR_12"/>
    <property type="match status" value="1"/>
</dbReference>
<keyword evidence="1" id="KW-0175">Coiled coil</keyword>